<dbReference type="EMBL" id="WNTK01000809">
    <property type="protein sequence ID" value="KAG9468596.1"/>
    <property type="molecule type" value="Genomic_DNA"/>
</dbReference>
<organism evidence="1 2">
    <name type="scientific">Eleutherodactylus coqui</name>
    <name type="common">Puerto Rican coqui</name>
    <dbReference type="NCBI Taxonomy" id="57060"/>
    <lineage>
        <taxon>Eukaryota</taxon>
        <taxon>Metazoa</taxon>
        <taxon>Chordata</taxon>
        <taxon>Craniata</taxon>
        <taxon>Vertebrata</taxon>
        <taxon>Euteleostomi</taxon>
        <taxon>Amphibia</taxon>
        <taxon>Batrachia</taxon>
        <taxon>Anura</taxon>
        <taxon>Neobatrachia</taxon>
        <taxon>Hyloidea</taxon>
        <taxon>Eleutherodactylidae</taxon>
        <taxon>Eleutherodactylinae</taxon>
        <taxon>Eleutherodactylus</taxon>
        <taxon>Eleutherodactylus</taxon>
    </lineage>
</organism>
<dbReference type="Proteomes" id="UP000770717">
    <property type="component" value="Unassembled WGS sequence"/>
</dbReference>
<dbReference type="AlphaFoldDB" id="A0A8J6EGG9"/>
<protein>
    <submittedName>
        <fullName evidence="1">Uncharacterized protein</fullName>
    </submittedName>
</protein>
<comment type="caution">
    <text evidence="1">The sequence shown here is derived from an EMBL/GenBank/DDBJ whole genome shotgun (WGS) entry which is preliminary data.</text>
</comment>
<evidence type="ECO:0000313" key="2">
    <source>
        <dbReference type="Proteomes" id="UP000770717"/>
    </source>
</evidence>
<keyword evidence="2" id="KW-1185">Reference proteome</keyword>
<accession>A0A8J6EGG9</accession>
<gene>
    <name evidence="1" type="ORF">GDO78_022366</name>
</gene>
<evidence type="ECO:0000313" key="1">
    <source>
        <dbReference type="EMBL" id="KAG9468596.1"/>
    </source>
</evidence>
<sequence>MHRIQSCRLQYIHCCLEGLNQNYWTMKKTEKCRTSSIHWDHKIHMYILESFT</sequence>
<name>A0A8J6EGG9_ELECQ</name>
<proteinExistence type="predicted"/>
<reference evidence="1" key="1">
    <citation type="thesis" date="2020" institute="ProQuest LLC" country="789 East Eisenhower Parkway, Ann Arbor, MI, USA">
        <title>Comparative Genomics and Chromosome Evolution.</title>
        <authorList>
            <person name="Mudd A.B."/>
        </authorList>
    </citation>
    <scope>NUCLEOTIDE SEQUENCE</scope>
    <source>
        <strain evidence="1">HN-11 Male</strain>
        <tissue evidence="1">Kidney and liver</tissue>
    </source>
</reference>